<dbReference type="PANTHER" id="PTHR45947">
    <property type="entry name" value="SULFOQUINOVOSYL TRANSFERASE SQD2"/>
    <property type="match status" value="1"/>
</dbReference>
<name>A0ABW3WCX7_9RHOO</name>
<evidence type="ECO:0000313" key="3">
    <source>
        <dbReference type="Proteomes" id="UP001597158"/>
    </source>
</evidence>
<dbReference type="EMBL" id="JBHTMC010000009">
    <property type="protein sequence ID" value="MFD1262939.1"/>
    <property type="molecule type" value="Genomic_DNA"/>
</dbReference>
<organism evidence="2 3">
    <name type="scientific">Thauera mechernichensis</name>
    <dbReference type="NCBI Taxonomy" id="82788"/>
    <lineage>
        <taxon>Bacteria</taxon>
        <taxon>Pseudomonadati</taxon>
        <taxon>Pseudomonadota</taxon>
        <taxon>Betaproteobacteria</taxon>
        <taxon>Rhodocyclales</taxon>
        <taxon>Zoogloeaceae</taxon>
        <taxon>Thauera</taxon>
    </lineage>
</organism>
<proteinExistence type="predicted"/>
<keyword evidence="2" id="KW-0328">Glycosyltransferase</keyword>
<dbReference type="InterPro" id="IPR050194">
    <property type="entry name" value="Glycosyltransferase_grp1"/>
</dbReference>
<dbReference type="SUPFAM" id="SSF53756">
    <property type="entry name" value="UDP-Glycosyltransferase/glycogen phosphorylase"/>
    <property type="match status" value="1"/>
</dbReference>
<protein>
    <submittedName>
        <fullName evidence="2">Glycosyltransferase family 4 protein</fullName>
        <ecNumber evidence="2">2.4.-.-</ecNumber>
    </submittedName>
</protein>
<dbReference type="Pfam" id="PF13692">
    <property type="entry name" value="Glyco_trans_1_4"/>
    <property type="match status" value="1"/>
</dbReference>
<evidence type="ECO:0000313" key="2">
    <source>
        <dbReference type="EMBL" id="MFD1262939.1"/>
    </source>
</evidence>
<dbReference type="RefSeq" id="WP_277834118.1">
    <property type="nucleotide sequence ID" value="NZ_JARQZE010000011.1"/>
</dbReference>
<reference evidence="3" key="1">
    <citation type="journal article" date="2019" name="Int. J. Syst. Evol. Microbiol.">
        <title>The Global Catalogue of Microorganisms (GCM) 10K type strain sequencing project: providing services to taxonomists for standard genome sequencing and annotation.</title>
        <authorList>
            <consortium name="The Broad Institute Genomics Platform"/>
            <consortium name="The Broad Institute Genome Sequencing Center for Infectious Disease"/>
            <person name="Wu L."/>
            <person name="Ma J."/>
        </authorList>
    </citation>
    <scope>NUCLEOTIDE SEQUENCE [LARGE SCALE GENOMIC DNA]</scope>
    <source>
        <strain evidence="3">CCUG 48884</strain>
    </source>
</reference>
<dbReference type="EC" id="2.4.-.-" evidence="2"/>
<dbReference type="GO" id="GO:0016757">
    <property type="term" value="F:glycosyltransferase activity"/>
    <property type="evidence" value="ECO:0007669"/>
    <property type="project" value="UniProtKB-KW"/>
</dbReference>
<sequence length="367" mass="39684">MSFSGLRVLLVGPLPPPAGGMANQTRQLAELLRSEGASVELVRVNAPYRPAWAERLKGIRALFRLLPYLVQLWRGAGRADVAHVMANSGWSWHLFAAPAVWIASLRGVAVVVNYRGGEAGSFLAHAAGAVRTSMRRAALLAVPSGFLRKVFAQHGMPARIVPNIIDLARFHPAPRPRRPAAAPHLLVARNLEAIYGNDTALHAFALLSAHYPAATLTLAGEGPQAQALERLARELGVADRVRFSGRLDRDEMAALYRDADLMLNASRVDNMPNAILEALASGLPVVTTAAGGIPFMVEHRRTAMLVAVDDAAALAEAVRVVLDDAALYEALRARGLDEVQRYCWPSVRAELLAAYQDAMQGEEARRK</sequence>
<dbReference type="InterPro" id="IPR028098">
    <property type="entry name" value="Glyco_trans_4-like_N"/>
</dbReference>
<keyword evidence="2" id="KW-0808">Transferase</keyword>
<dbReference type="CDD" id="cd03801">
    <property type="entry name" value="GT4_PimA-like"/>
    <property type="match status" value="1"/>
</dbReference>
<dbReference type="PANTHER" id="PTHR45947:SF3">
    <property type="entry name" value="SULFOQUINOVOSYL TRANSFERASE SQD2"/>
    <property type="match status" value="1"/>
</dbReference>
<gene>
    <name evidence="2" type="ORF">ACFQ4M_05035</name>
</gene>
<comment type="caution">
    <text evidence="2">The sequence shown here is derived from an EMBL/GenBank/DDBJ whole genome shotgun (WGS) entry which is preliminary data.</text>
</comment>
<keyword evidence="3" id="KW-1185">Reference proteome</keyword>
<feature type="domain" description="Glycosyltransferase subfamily 4-like N-terminal" evidence="1">
    <location>
        <begin position="19"/>
        <end position="169"/>
    </location>
</feature>
<evidence type="ECO:0000259" key="1">
    <source>
        <dbReference type="Pfam" id="PF13439"/>
    </source>
</evidence>
<dbReference type="Gene3D" id="3.40.50.2000">
    <property type="entry name" value="Glycogen Phosphorylase B"/>
    <property type="match status" value="2"/>
</dbReference>
<dbReference type="Proteomes" id="UP001597158">
    <property type="component" value="Unassembled WGS sequence"/>
</dbReference>
<accession>A0ABW3WCX7</accession>
<dbReference type="Pfam" id="PF13439">
    <property type="entry name" value="Glyco_transf_4"/>
    <property type="match status" value="1"/>
</dbReference>